<dbReference type="VEuPathDB" id="CryptoDB:Cvel_10783"/>
<gene>
    <name evidence="3" type="ORF">Cvel_10783</name>
</gene>
<feature type="compositionally biased region" description="Basic and acidic residues" evidence="1">
    <location>
        <begin position="510"/>
        <end position="538"/>
    </location>
</feature>
<keyword evidence="2" id="KW-0472">Membrane</keyword>
<feature type="region of interest" description="Disordered" evidence="1">
    <location>
        <begin position="92"/>
        <end position="132"/>
    </location>
</feature>
<sequence>MMLTALRRSARRLVSHASLSSVSATLGCLHKCCFQHGGSSLSRSFPLSLPVSVGRRCVGTVPRAVSTIIRHVPESPPERVGETLRIPIMRQRQGGQGREIGEAEEAETGGKRASSGRVPSEGLGERGVGGEKEEGRDAFEALMGALEVLDAQQGETESVRQMCEELKAANERLEAELCAAQQHGLWVGTRLRLVERKLSELVSLSEHSESSASSSSASSSVSGGSSPSSRSGARSLRWGEGEHEEEEDDRDGRPFPHRRSPLSFEGSDSTNCRDGMDEWGEEAGRRDAKKRQRRPPPLSQSLCPPSPSSSSSSSSTDPIFLMPRQVFDFVSPETHDTKDKNPVTYPTARSSISAHPDVPAHWRSLERDRARRVGLRGLKLKEKVDAAVLEKEKEKLRAGRQTEADLDVKRRNTPRLKAQEAPPTSSSPERSSAAAPSHLYDQTAGVSLLPGPHSTSFLGHAGVLEKGSVGSQEAAMFFCAGVWCLTGVSLVLLLWTFVRQRRQHRRKLEKARSEKEREEQESLAMEREREKKGQQLQW</sequence>
<feature type="compositionally biased region" description="Low complexity" evidence="1">
    <location>
        <begin position="421"/>
        <end position="436"/>
    </location>
</feature>
<evidence type="ECO:0000313" key="3">
    <source>
        <dbReference type="EMBL" id="CEM51675.1"/>
    </source>
</evidence>
<feature type="compositionally biased region" description="Basic and acidic residues" evidence="1">
    <location>
        <begin position="394"/>
        <end position="410"/>
    </location>
</feature>
<proteinExistence type="predicted"/>
<keyword evidence="2" id="KW-1133">Transmembrane helix</keyword>
<dbReference type="EMBL" id="CDMZ01005022">
    <property type="protein sequence ID" value="CEM51675.1"/>
    <property type="molecule type" value="Genomic_DNA"/>
</dbReference>
<evidence type="ECO:0008006" key="4">
    <source>
        <dbReference type="Google" id="ProtNLM"/>
    </source>
</evidence>
<name>A0A0G4I465_9ALVE</name>
<keyword evidence="2" id="KW-0812">Transmembrane</keyword>
<feature type="compositionally biased region" description="Low complexity" evidence="1">
    <location>
        <begin position="204"/>
        <end position="238"/>
    </location>
</feature>
<evidence type="ECO:0000256" key="2">
    <source>
        <dbReference type="SAM" id="Phobius"/>
    </source>
</evidence>
<feature type="transmembrane region" description="Helical" evidence="2">
    <location>
        <begin position="474"/>
        <end position="498"/>
    </location>
</feature>
<evidence type="ECO:0000256" key="1">
    <source>
        <dbReference type="SAM" id="MobiDB-lite"/>
    </source>
</evidence>
<dbReference type="PROSITE" id="PS51257">
    <property type="entry name" value="PROKAR_LIPOPROTEIN"/>
    <property type="match status" value="1"/>
</dbReference>
<dbReference type="AlphaFoldDB" id="A0A0G4I465"/>
<feature type="region of interest" description="Disordered" evidence="1">
    <location>
        <begin position="505"/>
        <end position="538"/>
    </location>
</feature>
<reference evidence="3" key="1">
    <citation type="submission" date="2014-11" db="EMBL/GenBank/DDBJ databases">
        <authorList>
            <person name="Otto D Thomas"/>
            <person name="Naeem Raeece"/>
        </authorList>
    </citation>
    <scope>NUCLEOTIDE SEQUENCE</scope>
</reference>
<feature type="region of interest" description="Disordered" evidence="1">
    <location>
        <begin position="394"/>
        <end position="436"/>
    </location>
</feature>
<feature type="compositionally biased region" description="Low complexity" evidence="1">
    <location>
        <begin position="299"/>
        <end position="315"/>
    </location>
</feature>
<protein>
    <recommendedName>
        <fullName evidence="4">Transmembrane protein</fullName>
    </recommendedName>
</protein>
<feature type="region of interest" description="Disordered" evidence="1">
    <location>
        <begin position="204"/>
        <end position="358"/>
    </location>
</feature>
<accession>A0A0G4I465</accession>
<organism evidence="3">
    <name type="scientific">Chromera velia CCMP2878</name>
    <dbReference type="NCBI Taxonomy" id="1169474"/>
    <lineage>
        <taxon>Eukaryota</taxon>
        <taxon>Sar</taxon>
        <taxon>Alveolata</taxon>
        <taxon>Colpodellida</taxon>
        <taxon>Chromeraceae</taxon>
        <taxon>Chromera</taxon>
    </lineage>
</organism>